<sequence length="292" mass="30590">MTNRHSTDAATQYLTVPGGTIAFDERGSGPLLLLVPGMGDLRSTYRFLAPALAAAGYRVVTTDLRGQGDSSVGFDSYGDEATASDISALLRQLDAPAVVVGNSMGAGAAVIAAAETPELVAGLVLVGPFVREPASANPLLKFVMRILMARPWAAAVWKGYLPKLYAGTKPRDFAEYRDAVIAALHRPGYARAFSETTRTDHVKAGESLASITAPTLVVMGTNDPDFPDPHAEADWISCALSATTVMIEDAGHYPQSQQPEQTAAAILEFLSASGFGASGRDASGLNPEGHRA</sequence>
<dbReference type="GO" id="GO:0003824">
    <property type="term" value="F:catalytic activity"/>
    <property type="evidence" value="ECO:0007669"/>
    <property type="project" value="InterPro"/>
</dbReference>
<dbReference type="InterPro" id="IPR000073">
    <property type="entry name" value="AB_hydrolase_1"/>
</dbReference>
<dbReference type="InterPro" id="IPR029058">
    <property type="entry name" value="AB_hydrolase_fold"/>
</dbReference>
<dbReference type="PANTHER" id="PTHR46438">
    <property type="entry name" value="ALPHA/BETA-HYDROLASES SUPERFAMILY PROTEIN"/>
    <property type="match status" value="1"/>
</dbReference>
<dbReference type="EMBL" id="PGFH01000002">
    <property type="protein sequence ID" value="PJJ78394.1"/>
    <property type="molecule type" value="Genomic_DNA"/>
</dbReference>
<evidence type="ECO:0000313" key="3">
    <source>
        <dbReference type="Proteomes" id="UP000231742"/>
    </source>
</evidence>
<evidence type="ECO:0000259" key="1">
    <source>
        <dbReference type="Pfam" id="PF12697"/>
    </source>
</evidence>
<dbReference type="PRINTS" id="PR00412">
    <property type="entry name" value="EPOXHYDRLASE"/>
</dbReference>
<reference evidence="2 3" key="1">
    <citation type="submission" date="2017-11" db="EMBL/GenBank/DDBJ databases">
        <title>Genomic Encyclopedia of Archaeal and Bacterial Type Strains, Phase II (KMG-II): From Individual Species to Whole Genera.</title>
        <authorList>
            <person name="Goeker M."/>
        </authorList>
    </citation>
    <scope>NUCLEOTIDE SEQUENCE [LARGE SCALE GENOMIC DNA]</scope>
    <source>
        <strain evidence="2 3">DSM 16400</strain>
    </source>
</reference>
<organism evidence="2 3">
    <name type="scientific">Salinibacterium amurskyense</name>
    <dbReference type="NCBI Taxonomy" id="205941"/>
    <lineage>
        <taxon>Bacteria</taxon>
        <taxon>Bacillati</taxon>
        <taxon>Actinomycetota</taxon>
        <taxon>Actinomycetes</taxon>
        <taxon>Micrococcales</taxon>
        <taxon>Microbacteriaceae</taxon>
        <taxon>Salinibacterium</taxon>
    </lineage>
</organism>
<keyword evidence="3" id="KW-1185">Reference proteome</keyword>
<dbReference type="OrthoDB" id="3771266at2"/>
<gene>
    <name evidence="2" type="ORF">CLV85_1964</name>
</gene>
<dbReference type="PRINTS" id="PR00111">
    <property type="entry name" value="ABHYDROLASE"/>
</dbReference>
<feature type="domain" description="AB hydrolase-1" evidence="1">
    <location>
        <begin position="32"/>
        <end position="265"/>
    </location>
</feature>
<dbReference type="AlphaFoldDB" id="A0A2M9D2H7"/>
<protein>
    <submittedName>
        <fullName evidence="2">Pimeloyl-ACP methyl ester carboxylesterase</fullName>
    </submittedName>
</protein>
<dbReference type="Proteomes" id="UP000231742">
    <property type="component" value="Unassembled WGS sequence"/>
</dbReference>
<proteinExistence type="predicted"/>
<evidence type="ECO:0000313" key="2">
    <source>
        <dbReference type="EMBL" id="PJJ78394.1"/>
    </source>
</evidence>
<dbReference type="SUPFAM" id="SSF53474">
    <property type="entry name" value="alpha/beta-Hydrolases"/>
    <property type="match status" value="1"/>
</dbReference>
<dbReference type="RefSeq" id="WP_100389439.1">
    <property type="nucleotide sequence ID" value="NZ_BMZU01000002.1"/>
</dbReference>
<comment type="caution">
    <text evidence="2">The sequence shown here is derived from an EMBL/GenBank/DDBJ whole genome shotgun (WGS) entry which is preliminary data.</text>
</comment>
<accession>A0A2M9D2H7</accession>
<dbReference type="Pfam" id="PF12697">
    <property type="entry name" value="Abhydrolase_6"/>
    <property type="match status" value="1"/>
</dbReference>
<name>A0A2M9D2H7_9MICO</name>
<dbReference type="InterPro" id="IPR000639">
    <property type="entry name" value="Epox_hydrolase-like"/>
</dbReference>
<dbReference type="Gene3D" id="3.40.50.1820">
    <property type="entry name" value="alpha/beta hydrolase"/>
    <property type="match status" value="1"/>
</dbReference>